<evidence type="ECO:0000313" key="5">
    <source>
        <dbReference type="EMBL" id="PRP81173.1"/>
    </source>
</evidence>
<dbReference type="CDD" id="cd08023">
    <property type="entry name" value="GH16_laminarinase_like"/>
    <property type="match status" value="1"/>
</dbReference>
<evidence type="ECO:0000256" key="3">
    <source>
        <dbReference type="SAM" id="SignalP"/>
    </source>
</evidence>
<feature type="compositionally biased region" description="Low complexity" evidence="2">
    <location>
        <begin position="385"/>
        <end position="426"/>
    </location>
</feature>
<dbReference type="Pfam" id="PF00722">
    <property type="entry name" value="Glyco_hydro_16"/>
    <property type="match status" value="1"/>
</dbReference>
<comment type="similarity">
    <text evidence="1">Belongs to the glycosyl hydrolase 16 family.</text>
</comment>
<keyword evidence="3" id="KW-0732">Signal</keyword>
<feature type="region of interest" description="Disordered" evidence="2">
    <location>
        <begin position="377"/>
        <end position="428"/>
    </location>
</feature>
<dbReference type="PROSITE" id="PS51762">
    <property type="entry name" value="GH16_2"/>
    <property type="match status" value="1"/>
</dbReference>
<feature type="chain" id="PRO_5015121145" evidence="3">
    <location>
        <begin position="21"/>
        <end position="491"/>
    </location>
</feature>
<proteinExistence type="inferred from homology"/>
<evidence type="ECO:0000256" key="2">
    <source>
        <dbReference type="SAM" id="MobiDB-lite"/>
    </source>
</evidence>
<dbReference type="OrthoDB" id="4781at2759"/>
<organism evidence="5 6">
    <name type="scientific">Planoprotostelium fungivorum</name>
    <dbReference type="NCBI Taxonomy" id="1890364"/>
    <lineage>
        <taxon>Eukaryota</taxon>
        <taxon>Amoebozoa</taxon>
        <taxon>Evosea</taxon>
        <taxon>Variosea</taxon>
        <taxon>Cavosteliida</taxon>
        <taxon>Cavosteliaceae</taxon>
        <taxon>Planoprotostelium</taxon>
    </lineage>
</organism>
<dbReference type="SUPFAM" id="SSF49899">
    <property type="entry name" value="Concanavalin A-like lectins/glucanases"/>
    <property type="match status" value="1"/>
</dbReference>
<dbReference type="InterPro" id="IPR013320">
    <property type="entry name" value="ConA-like_dom_sf"/>
</dbReference>
<feature type="signal peptide" evidence="3">
    <location>
        <begin position="1"/>
        <end position="20"/>
    </location>
</feature>
<reference evidence="5 6" key="1">
    <citation type="journal article" date="2018" name="Genome Biol. Evol.">
        <title>Multiple Roots of Fruiting Body Formation in Amoebozoa.</title>
        <authorList>
            <person name="Hillmann F."/>
            <person name="Forbes G."/>
            <person name="Novohradska S."/>
            <person name="Ferling I."/>
            <person name="Riege K."/>
            <person name="Groth M."/>
            <person name="Westermann M."/>
            <person name="Marz M."/>
            <person name="Spaller T."/>
            <person name="Winckler T."/>
            <person name="Schaap P."/>
            <person name="Glockner G."/>
        </authorList>
    </citation>
    <scope>NUCLEOTIDE SEQUENCE [LARGE SCALE GENOMIC DNA]</scope>
    <source>
        <strain evidence="5 6">Jena</strain>
    </source>
</reference>
<dbReference type="EMBL" id="MDYQ01000129">
    <property type="protein sequence ID" value="PRP81173.1"/>
    <property type="molecule type" value="Genomic_DNA"/>
</dbReference>
<keyword evidence="6" id="KW-1185">Reference proteome</keyword>
<evidence type="ECO:0000256" key="1">
    <source>
        <dbReference type="ARBA" id="ARBA00006865"/>
    </source>
</evidence>
<dbReference type="GO" id="GO:0005975">
    <property type="term" value="P:carbohydrate metabolic process"/>
    <property type="evidence" value="ECO:0007669"/>
    <property type="project" value="InterPro"/>
</dbReference>
<protein>
    <submittedName>
        <fullName evidence="5">Beta-1,3(4)-glucanase LIC1</fullName>
    </submittedName>
</protein>
<evidence type="ECO:0000259" key="4">
    <source>
        <dbReference type="PROSITE" id="PS51762"/>
    </source>
</evidence>
<dbReference type="InParanoid" id="A0A2P6NB51"/>
<dbReference type="InterPro" id="IPR000757">
    <property type="entry name" value="Beta-glucanase-like"/>
</dbReference>
<sequence>MRAHTIITLAAICLMSVVSAQQTYQLVWSDEFNGNSLDTSKWQYEVNCDGGGNNEMQCYTNRASNVAVRDGNLVITARIEDYNGKKYTSGRINTKNSAAWKYGRFEARAKLPEGQYVWPALWMMPRDSVYGSWAASGEIDIMENRGGQNNEHSSTLHFGAGWPNNIYEGSGSRYENFDLTKDYHVYAVEWTPTEMKFFIDGNNYYTISLQRSFNNGGRAPYTKNGQPFDQYFFFIINFAVGGGFFGANANSLTVDMARNWPNPNFYVDYVRAYQLKDTVNNNPTPAPIPTPTSIASSSSSSSGAAGNTNNGGCSVGACGGASCCNDQNNGQQCYNPTQYSCPTDLFSNKNQLCPAGFGSCKGACYDPNNLKCVNGNLQPGKETNSPTPATKSPTTSTTKATTSSSSTKTPTTSSSSATPPTSSSSSCPSGQVNCADATFGNVCYASTGPFDCVNGSDNKPHLCPKGTAACGQATCYPPAKYNCVNGWLTAK</sequence>
<dbReference type="GO" id="GO:0004553">
    <property type="term" value="F:hydrolase activity, hydrolyzing O-glycosyl compounds"/>
    <property type="evidence" value="ECO:0007669"/>
    <property type="project" value="InterPro"/>
</dbReference>
<feature type="domain" description="GH16" evidence="4">
    <location>
        <begin position="17"/>
        <end position="278"/>
    </location>
</feature>
<dbReference type="InterPro" id="IPR050546">
    <property type="entry name" value="Glycosyl_Hydrlase_16"/>
</dbReference>
<dbReference type="PANTHER" id="PTHR10963">
    <property type="entry name" value="GLYCOSYL HYDROLASE-RELATED"/>
    <property type="match status" value="1"/>
</dbReference>
<gene>
    <name evidence="5" type="ORF">PROFUN_02007</name>
</gene>
<dbReference type="PANTHER" id="PTHR10963:SF55">
    <property type="entry name" value="GLYCOSIDE HYDROLASE FAMILY 16 PROTEIN"/>
    <property type="match status" value="1"/>
</dbReference>
<comment type="caution">
    <text evidence="5">The sequence shown here is derived from an EMBL/GenBank/DDBJ whole genome shotgun (WGS) entry which is preliminary data.</text>
</comment>
<feature type="region of interest" description="Disordered" evidence="2">
    <location>
        <begin position="281"/>
        <end position="301"/>
    </location>
</feature>
<feature type="compositionally biased region" description="Low complexity" evidence="2">
    <location>
        <begin position="291"/>
        <end position="301"/>
    </location>
</feature>
<dbReference type="Gene3D" id="2.60.120.200">
    <property type="match status" value="1"/>
</dbReference>
<dbReference type="STRING" id="1890364.A0A2P6NB51"/>
<evidence type="ECO:0000313" key="6">
    <source>
        <dbReference type="Proteomes" id="UP000241769"/>
    </source>
</evidence>
<dbReference type="Proteomes" id="UP000241769">
    <property type="component" value="Unassembled WGS sequence"/>
</dbReference>
<dbReference type="AlphaFoldDB" id="A0A2P6NB51"/>
<name>A0A2P6NB51_9EUKA</name>
<accession>A0A2P6NB51</accession>